<dbReference type="Pfam" id="PF00654">
    <property type="entry name" value="Voltage_CLC"/>
    <property type="match status" value="1"/>
</dbReference>
<name>A0A143Z140_9LACT</name>
<dbReference type="RefSeq" id="WP_068623286.1">
    <property type="nucleotide sequence ID" value="NZ_FJNB01000014.1"/>
</dbReference>
<keyword evidence="2" id="KW-0813">Transport</keyword>
<reference evidence="11 13" key="2">
    <citation type="submission" date="2016-10" db="EMBL/GenBank/DDBJ databases">
        <authorList>
            <person name="Varghese N."/>
            <person name="Submissions S."/>
        </authorList>
    </citation>
    <scope>NUCLEOTIDE SEQUENCE [LARGE SCALE GENOMIC DNA]</scope>
    <source>
        <strain evidence="11 13">DSM 22150</strain>
    </source>
</reference>
<dbReference type="EMBL" id="FJNB01000014">
    <property type="protein sequence ID" value="CZR02475.1"/>
    <property type="molecule type" value="Genomic_DNA"/>
</dbReference>
<feature type="transmembrane region" description="Helical" evidence="8">
    <location>
        <begin position="57"/>
        <end position="76"/>
    </location>
</feature>
<sequence length="519" mass="56431">MDIYRKLLADERVVYLAKGTLVGLAAGFIVSLFRLGIEFILETVVESYYHMQEQPIWLIPWVIFSVAAAIIVGKLVKSEPNIKGSGIPQVEGQVQGVMRLNWWPILWKKFVGGLLAIGSGLFLGREGPSIQLGSAVGQGVSNLTKGDDVEEKILLSSGAGAGLAAAFNAPLAGLMFVLEEVHHNFSPLLAITTFASALVANFVSLNIFGLTPALDIGMMNTIPIAYYGLVVGLGIFLGLNGWLYSKVALALPKLYGRLPLIPARYNAILPFVLVIPIGYFLPQVIGGGSGLILQLSNWQLSLGLLLGLWMLRFVFSMISYGANVPGGIFLPILSLGAILGAIYGKAALVLLSFDPQYLPHFIIFAMAGYFTAIGKAPLTAIILVTEMVGGMNQLMPLAICCFSAFVTSDLLGVDPIYESLLERLIASHDSKRLGKKYLFDLPVRAESHFSGKKIREIEWPEDVLVISIRRGQQNVVATGKTIMQTGDMLHILTDLGLAKTVQEELKQLEKRQKRQLFDT</sequence>
<dbReference type="EMBL" id="FNYT01000021">
    <property type="protein sequence ID" value="SEJ65892.1"/>
    <property type="molecule type" value="Genomic_DNA"/>
</dbReference>
<feature type="transmembrane region" description="Helical" evidence="8">
    <location>
        <begin position="302"/>
        <end position="322"/>
    </location>
</feature>
<keyword evidence="4 8" id="KW-1133">Transmembrane helix</keyword>
<organism evidence="10 12">
    <name type="scientific">Trichococcus ilyis</name>
    <dbReference type="NCBI Taxonomy" id="640938"/>
    <lineage>
        <taxon>Bacteria</taxon>
        <taxon>Bacillati</taxon>
        <taxon>Bacillota</taxon>
        <taxon>Bacilli</taxon>
        <taxon>Lactobacillales</taxon>
        <taxon>Carnobacteriaceae</taxon>
        <taxon>Trichococcus</taxon>
    </lineage>
</organism>
<comment type="subcellular location">
    <subcellularLocation>
        <location evidence="1">Membrane</location>
        <topology evidence="1">Multi-pass membrane protein</topology>
    </subcellularLocation>
</comment>
<keyword evidence="3 8" id="KW-0812">Transmembrane</keyword>
<dbReference type="Gene3D" id="1.10.3080.10">
    <property type="entry name" value="Clc chloride channel"/>
    <property type="match status" value="1"/>
</dbReference>
<dbReference type="PANTHER" id="PTHR45711:SF6">
    <property type="entry name" value="CHLORIDE CHANNEL PROTEIN"/>
    <property type="match status" value="1"/>
</dbReference>
<dbReference type="InterPro" id="IPR006037">
    <property type="entry name" value="RCK_C"/>
</dbReference>
<feature type="transmembrane region" description="Helical" evidence="8">
    <location>
        <begin position="12"/>
        <end position="37"/>
    </location>
</feature>
<proteinExistence type="predicted"/>
<accession>A0A143Z140</accession>
<feature type="transmembrane region" description="Helical" evidence="8">
    <location>
        <begin position="153"/>
        <end position="176"/>
    </location>
</feature>
<dbReference type="AlphaFoldDB" id="A0A143Z140"/>
<feature type="transmembrane region" description="Helical" evidence="8">
    <location>
        <begin position="358"/>
        <end position="382"/>
    </location>
</feature>
<dbReference type="STRING" id="640938.TR210_1905"/>
<evidence type="ECO:0000256" key="3">
    <source>
        <dbReference type="ARBA" id="ARBA00022692"/>
    </source>
</evidence>
<dbReference type="SUPFAM" id="SSF81340">
    <property type="entry name" value="Clc chloride channel"/>
    <property type="match status" value="1"/>
</dbReference>
<dbReference type="GO" id="GO:0006813">
    <property type="term" value="P:potassium ion transport"/>
    <property type="evidence" value="ECO:0007669"/>
    <property type="project" value="InterPro"/>
</dbReference>
<evidence type="ECO:0000256" key="4">
    <source>
        <dbReference type="ARBA" id="ARBA00022989"/>
    </source>
</evidence>
<evidence type="ECO:0000256" key="7">
    <source>
        <dbReference type="ARBA" id="ARBA00023214"/>
    </source>
</evidence>
<dbReference type="Proteomes" id="UP000076878">
    <property type="component" value="Unassembled WGS sequence"/>
</dbReference>
<dbReference type="Pfam" id="PF02080">
    <property type="entry name" value="TrkA_C"/>
    <property type="match status" value="1"/>
</dbReference>
<dbReference type="PANTHER" id="PTHR45711">
    <property type="entry name" value="CHLORIDE CHANNEL PROTEIN"/>
    <property type="match status" value="1"/>
</dbReference>
<dbReference type="Proteomes" id="UP000199280">
    <property type="component" value="Unassembled WGS sequence"/>
</dbReference>
<dbReference type="OrthoDB" id="9812438at2"/>
<dbReference type="GO" id="GO:0005886">
    <property type="term" value="C:plasma membrane"/>
    <property type="evidence" value="ECO:0007669"/>
    <property type="project" value="TreeGrafter"/>
</dbReference>
<evidence type="ECO:0000259" key="9">
    <source>
        <dbReference type="PROSITE" id="PS51202"/>
    </source>
</evidence>
<evidence type="ECO:0000313" key="12">
    <source>
        <dbReference type="Proteomes" id="UP000076878"/>
    </source>
</evidence>
<evidence type="ECO:0000313" key="11">
    <source>
        <dbReference type="EMBL" id="SEJ65892.1"/>
    </source>
</evidence>
<keyword evidence="13" id="KW-1185">Reference proteome</keyword>
<evidence type="ECO:0000256" key="1">
    <source>
        <dbReference type="ARBA" id="ARBA00004141"/>
    </source>
</evidence>
<dbReference type="PROSITE" id="PS51202">
    <property type="entry name" value="RCK_C"/>
    <property type="match status" value="1"/>
</dbReference>
<keyword evidence="6 8" id="KW-0472">Membrane</keyword>
<gene>
    <name evidence="11" type="ORF">SAMN05216375_1215</name>
    <name evidence="10" type="ORF">TR210_1905</name>
</gene>
<feature type="domain" description="RCK C-terminal" evidence="9">
    <location>
        <begin position="426"/>
        <end position="511"/>
    </location>
</feature>
<dbReference type="InterPro" id="IPR036721">
    <property type="entry name" value="RCK_C_sf"/>
</dbReference>
<dbReference type="GO" id="GO:0005247">
    <property type="term" value="F:voltage-gated chloride channel activity"/>
    <property type="evidence" value="ECO:0007669"/>
    <property type="project" value="TreeGrafter"/>
</dbReference>
<dbReference type="InterPro" id="IPR001807">
    <property type="entry name" value="ClC"/>
</dbReference>
<feature type="transmembrane region" description="Helical" evidence="8">
    <location>
        <begin position="224"/>
        <end position="243"/>
    </location>
</feature>
<dbReference type="PRINTS" id="PR00762">
    <property type="entry name" value="CLCHANNEL"/>
</dbReference>
<reference evidence="10 12" key="1">
    <citation type="submission" date="2016-02" db="EMBL/GenBank/DDBJ databases">
        <authorList>
            <person name="Wen L."/>
            <person name="He K."/>
            <person name="Yang H."/>
        </authorList>
    </citation>
    <scope>NUCLEOTIDE SEQUENCE [LARGE SCALE GENOMIC DNA]</scope>
    <source>
        <strain evidence="10">Trichococcus_R210</strain>
    </source>
</reference>
<keyword evidence="7" id="KW-0868">Chloride</keyword>
<evidence type="ECO:0000256" key="8">
    <source>
        <dbReference type="SAM" id="Phobius"/>
    </source>
</evidence>
<protein>
    <submittedName>
        <fullName evidence="10">Chloride channel voltage gated</fullName>
    </submittedName>
    <submittedName>
        <fullName evidence="11">H+/Cl-antiporter ClcA</fullName>
    </submittedName>
</protein>
<evidence type="ECO:0000313" key="10">
    <source>
        <dbReference type="EMBL" id="CZR02475.1"/>
    </source>
</evidence>
<feature type="transmembrane region" description="Helical" evidence="8">
    <location>
        <begin position="263"/>
        <end position="281"/>
    </location>
</feature>
<dbReference type="Gene3D" id="3.30.70.1450">
    <property type="entry name" value="Regulator of K+ conductance, C-terminal domain"/>
    <property type="match status" value="1"/>
</dbReference>
<evidence type="ECO:0000256" key="2">
    <source>
        <dbReference type="ARBA" id="ARBA00022448"/>
    </source>
</evidence>
<feature type="transmembrane region" description="Helical" evidence="8">
    <location>
        <begin position="328"/>
        <end position="351"/>
    </location>
</feature>
<dbReference type="GO" id="GO:0008324">
    <property type="term" value="F:monoatomic cation transmembrane transporter activity"/>
    <property type="evidence" value="ECO:0007669"/>
    <property type="project" value="InterPro"/>
</dbReference>
<keyword evidence="5" id="KW-0406">Ion transport</keyword>
<dbReference type="InterPro" id="IPR014743">
    <property type="entry name" value="Cl-channel_core"/>
</dbReference>
<evidence type="ECO:0000313" key="13">
    <source>
        <dbReference type="Proteomes" id="UP000199280"/>
    </source>
</evidence>
<feature type="transmembrane region" description="Helical" evidence="8">
    <location>
        <begin position="188"/>
        <end position="212"/>
    </location>
</feature>
<evidence type="ECO:0000256" key="6">
    <source>
        <dbReference type="ARBA" id="ARBA00023136"/>
    </source>
</evidence>
<dbReference type="CDD" id="cd01031">
    <property type="entry name" value="EriC"/>
    <property type="match status" value="1"/>
</dbReference>
<evidence type="ECO:0000256" key="5">
    <source>
        <dbReference type="ARBA" id="ARBA00023065"/>
    </source>
</evidence>
<dbReference type="SUPFAM" id="SSF116726">
    <property type="entry name" value="TrkA C-terminal domain-like"/>
    <property type="match status" value="1"/>
</dbReference>